<dbReference type="PANTHER" id="PTHR30097:SF15">
    <property type="entry name" value="CATION EFFLUX SYSTEM PROTEIN CUSB"/>
    <property type="match status" value="1"/>
</dbReference>
<dbReference type="SUPFAM" id="SSF111369">
    <property type="entry name" value="HlyD-like secretion proteins"/>
    <property type="match status" value="1"/>
</dbReference>
<dbReference type="PANTHER" id="PTHR30097">
    <property type="entry name" value="CATION EFFLUX SYSTEM PROTEIN CUSB"/>
    <property type="match status" value="1"/>
</dbReference>
<dbReference type="InterPro" id="IPR042230">
    <property type="entry name" value="CusF_sf"/>
</dbReference>
<evidence type="ECO:0000256" key="1">
    <source>
        <dbReference type="ARBA" id="ARBA00009477"/>
    </source>
</evidence>
<dbReference type="Gene3D" id="2.40.420.20">
    <property type="match status" value="1"/>
</dbReference>
<feature type="transmembrane region" description="Helical" evidence="3">
    <location>
        <begin position="7"/>
        <end position="28"/>
    </location>
</feature>
<feature type="domain" description="Heavy metal binding" evidence="4">
    <location>
        <begin position="47"/>
        <end position="73"/>
    </location>
</feature>
<comment type="caution">
    <text evidence="9">The sequence shown here is derived from an EMBL/GenBank/DDBJ whole genome shotgun (WGS) entry which is preliminary data.</text>
</comment>
<keyword evidence="2" id="KW-0813">Transport</keyword>
<dbReference type="FunFam" id="2.40.30.170:FF:000010">
    <property type="entry name" value="Efflux RND transporter periplasmic adaptor subunit"/>
    <property type="match status" value="1"/>
</dbReference>
<sequence>MKLINNHLQLIIGLILGGIISAVFVLTFHRPGSDHSSQASDEKKPLYWVAPMDSNYRRDKPGKSPMGMDLVPVYAEDSASSNAGVGAVMIAPEVINNLGVRTAKVERKALETVIKTVGFVQYDEEKLVHIHPRVEGWIEKLFVKAVGDTVEKDQPLYEIYSPALVNAQEEFILALSRKNSLLVRAAEERLKALQISERVIRQLRQSRQVSQSITFYAPQSGVIDNLNIRQGFYVKPGTTLMSIGALEQVWVEAEIFERQVPFVKVGMPVTMTLDYLPGEMWQGQVDYIYPTLETSTRTVKVRLKFANRDDLLKPNMFAQVNIDAKTDSPLLTVPRESVIRTGKQDRLVLALEDGRFKSIEVKLGQQDGSDFEIIEGVEEGDTIVTSAQFLIDSESSKSSDFKRMQSLQDETSSVWTSATIHSLTPEQRLVNASHDAISEWQWPEMTMDFSVSESVDFSQLKAGLSLHIEITRSDDSSYQISDIHIMAHTESNEDEKPASAKVDGVINSIDIKNRVLNISRGPIKKWDRPAATMNFLASDEIDLTNIQEAASIRFTFEIRDGEFVIVAIDESNHAANPPAKH</sequence>
<dbReference type="InterPro" id="IPR021647">
    <property type="entry name" value="CusF_Ec"/>
</dbReference>
<accession>A0A545T9Q7</accession>
<dbReference type="Pfam" id="PF19335">
    <property type="entry name" value="HMBD"/>
    <property type="match status" value="1"/>
</dbReference>
<evidence type="ECO:0000259" key="4">
    <source>
        <dbReference type="Pfam" id="PF19335"/>
    </source>
</evidence>
<dbReference type="AlphaFoldDB" id="A0A545T9Q7"/>
<dbReference type="Pfam" id="PF25919">
    <property type="entry name" value="BSH_CusB"/>
    <property type="match status" value="1"/>
</dbReference>
<dbReference type="Pfam" id="PF11604">
    <property type="entry name" value="CusF_Ec"/>
    <property type="match status" value="2"/>
</dbReference>
<feature type="domain" description="CusB-like three alpha-helical bundle" evidence="5">
    <location>
        <begin position="164"/>
        <end position="210"/>
    </location>
</feature>
<dbReference type="Gene3D" id="2.40.50.100">
    <property type="match status" value="1"/>
</dbReference>
<comment type="similarity">
    <text evidence="1">Belongs to the membrane fusion protein (MFP) (TC 8.A.1) family.</text>
</comment>
<evidence type="ECO:0000259" key="5">
    <source>
        <dbReference type="Pfam" id="PF25869"/>
    </source>
</evidence>
<evidence type="ECO:0000259" key="8">
    <source>
        <dbReference type="Pfam" id="PF25967"/>
    </source>
</evidence>
<dbReference type="Pfam" id="PF25869">
    <property type="entry name" value="3HB_CusB"/>
    <property type="match status" value="1"/>
</dbReference>
<protein>
    <submittedName>
        <fullName evidence="9">Efflux RND transporter periplasmic adaptor subunit</fullName>
    </submittedName>
</protein>
<dbReference type="Proteomes" id="UP000317839">
    <property type="component" value="Unassembled WGS sequence"/>
</dbReference>
<dbReference type="GO" id="GO:0016020">
    <property type="term" value="C:membrane"/>
    <property type="evidence" value="ECO:0007669"/>
    <property type="project" value="InterPro"/>
</dbReference>
<dbReference type="GO" id="GO:0060003">
    <property type="term" value="P:copper ion export"/>
    <property type="evidence" value="ECO:0007669"/>
    <property type="project" value="TreeGrafter"/>
</dbReference>
<dbReference type="InterPro" id="IPR045800">
    <property type="entry name" value="HMBD"/>
</dbReference>
<evidence type="ECO:0000256" key="2">
    <source>
        <dbReference type="ARBA" id="ARBA00022448"/>
    </source>
</evidence>
<dbReference type="InterPro" id="IPR058792">
    <property type="entry name" value="Beta-barrel_RND_2"/>
</dbReference>
<evidence type="ECO:0000313" key="9">
    <source>
        <dbReference type="EMBL" id="TQV73938.1"/>
    </source>
</evidence>
<organism evidence="9 10">
    <name type="scientific">Aliikangiella marina</name>
    <dbReference type="NCBI Taxonomy" id="1712262"/>
    <lineage>
        <taxon>Bacteria</taxon>
        <taxon>Pseudomonadati</taxon>
        <taxon>Pseudomonadota</taxon>
        <taxon>Gammaproteobacteria</taxon>
        <taxon>Oceanospirillales</taxon>
        <taxon>Pleioneaceae</taxon>
        <taxon>Aliikangiella</taxon>
    </lineage>
</organism>
<keyword evidence="3" id="KW-0472">Membrane</keyword>
<dbReference type="InterPro" id="IPR058791">
    <property type="entry name" value="3HB_CusB"/>
</dbReference>
<feature type="domain" description="CusB-like barrel-sandwich hybrid" evidence="6">
    <location>
        <begin position="128"/>
        <end position="243"/>
    </location>
</feature>
<evidence type="ECO:0000313" key="10">
    <source>
        <dbReference type="Proteomes" id="UP000317839"/>
    </source>
</evidence>
<evidence type="ECO:0000259" key="6">
    <source>
        <dbReference type="Pfam" id="PF25919"/>
    </source>
</evidence>
<keyword evidence="3" id="KW-1133">Transmembrane helix</keyword>
<dbReference type="Gene3D" id="2.40.50.320">
    <property type="entry name" value="Copper binding periplasmic protein CusF"/>
    <property type="match status" value="2"/>
</dbReference>
<evidence type="ECO:0000256" key="3">
    <source>
        <dbReference type="SAM" id="Phobius"/>
    </source>
</evidence>
<dbReference type="OrthoDB" id="9806939at2"/>
<dbReference type="EMBL" id="VIKR01000003">
    <property type="protein sequence ID" value="TQV73938.1"/>
    <property type="molecule type" value="Genomic_DNA"/>
</dbReference>
<dbReference type="GO" id="GO:0022857">
    <property type="term" value="F:transmembrane transporter activity"/>
    <property type="evidence" value="ECO:0007669"/>
    <property type="project" value="InterPro"/>
</dbReference>
<name>A0A545T9Q7_9GAMM</name>
<dbReference type="Gene3D" id="2.40.30.170">
    <property type="match status" value="1"/>
</dbReference>
<dbReference type="Gene3D" id="6.10.140.730">
    <property type="match status" value="1"/>
</dbReference>
<keyword evidence="3" id="KW-0812">Transmembrane</keyword>
<dbReference type="Pfam" id="PF25967">
    <property type="entry name" value="RND-MFP_C"/>
    <property type="match status" value="1"/>
</dbReference>
<feature type="domain" description="Multidrug resistance protein MdtA-like C-terminal permuted SH3" evidence="8">
    <location>
        <begin position="331"/>
        <end position="386"/>
    </location>
</feature>
<dbReference type="InterPro" id="IPR051909">
    <property type="entry name" value="MFP_Cation_Efflux"/>
</dbReference>
<keyword evidence="10" id="KW-1185">Reference proteome</keyword>
<dbReference type="InterPro" id="IPR058627">
    <property type="entry name" value="MdtA-like_C"/>
</dbReference>
<dbReference type="RefSeq" id="WP_142942645.1">
    <property type="nucleotide sequence ID" value="NZ_VIKR01000003.1"/>
</dbReference>
<dbReference type="InterPro" id="IPR006143">
    <property type="entry name" value="RND_pump_MFP"/>
</dbReference>
<reference evidence="9 10" key="1">
    <citation type="submission" date="2019-06" db="EMBL/GenBank/DDBJ databases">
        <title>Draft genome of Aliikangiella marina GYP-15.</title>
        <authorList>
            <person name="Wang G."/>
        </authorList>
    </citation>
    <scope>NUCLEOTIDE SEQUENCE [LARGE SCALE GENOMIC DNA]</scope>
    <source>
        <strain evidence="9 10">GYP-15</strain>
    </source>
</reference>
<dbReference type="GO" id="GO:0015679">
    <property type="term" value="P:plasma membrane copper ion transport"/>
    <property type="evidence" value="ECO:0007669"/>
    <property type="project" value="TreeGrafter"/>
</dbReference>
<dbReference type="NCBIfam" id="TIGR01730">
    <property type="entry name" value="RND_mfp"/>
    <property type="match status" value="1"/>
</dbReference>
<feature type="domain" description="CusB-like beta-barrel" evidence="7">
    <location>
        <begin position="248"/>
        <end position="325"/>
    </location>
</feature>
<dbReference type="Pfam" id="PF25954">
    <property type="entry name" value="Beta-barrel_RND_2"/>
    <property type="match status" value="1"/>
</dbReference>
<proteinExistence type="inferred from homology"/>
<dbReference type="InterPro" id="IPR058790">
    <property type="entry name" value="BSH_CusB"/>
</dbReference>
<gene>
    <name evidence="9" type="ORF">FLL45_13830</name>
</gene>
<dbReference type="GO" id="GO:0030288">
    <property type="term" value="C:outer membrane-bounded periplasmic space"/>
    <property type="evidence" value="ECO:0007669"/>
    <property type="project" value="TreeGrafter"/>
</dbReference>
<dbReference type="GO" id="GO:0046914">
    <property type="term" value="F:transition metal ion binding"/>
    <property type="evidence" value="ECO:0007669"/>
    <property type="project" value="TreeGrafter"/>
</dbReference>
<evidence type="ECO:0000259" key="7">
    <source>
        <dbReference type="Pfam" id="PF25954"/>
    </source>
</evidence>